<dbReference type="GO" id="GO:0006152">
    <property type="term" value="P:purine nucleoside catabolic process"/>
    <property type="evidence" value="ECO:0007669"/>
    <property type="project" value="TreeGrafter"/>
</dbReference>
<dbReference type="Proteomes" id="UP001168216">
    <property type="component" value="Unassembled WGS sequence"/>
</dbReference>
<protein>
    <submittedName>
        <fullName evidence="4">Nucleoside deaminase</fullName>
    </submittedName>
</protein>
<dbReference type="InterPro" id="IPR002125">
    <property type="entry name" value="CMP_dCMP_dom"/>
</dbReference>
<reference evidence="4" key="1">
    <citation type="submission" date="2023-08" db="EMBL/GenBank/DDBJ databases">
        <title>WGS of Aeromonas isolates.</title>
        <authorList>
            <person name="Lee H."/>
        </authorList>
    </citation>
    <scope>NUCLEOTIDE SEQUENCE</scope>
    <source>
        <strain evidence="4">SL22</strain>
    </source>
</reference>
<dbReference type="SUPFAM" id="SSF53927">
    <property type="entry name" value="Cytidine deaminase-like"/>
    <property type="match status" value="1"/>
</dbReference>
<dbReference type="Gene3D" id="3.40.140.10">
    <property type="entry name" value="Cytidine Deaminase, domain 2"/>
    <property type="match status" value="1"/>
</dbReference>
<dbReference type="AlphaFoldDB" id="A0AAW7HXE4"/>
<dbReference type="InterPro" id="IPR016193">
    <property type="entry name" value="Cytidine_deaminase-like"/>
</dbReference>
<evidence type="ECO:0000259" key="3">
    <source>
        <dbReference type="PROSITE" id="PS51747"/>
    </source>
</evidence>
<evidence type="ECO:0000256" key="2">
    <source>
        <dbReference type="ARBA" id="ARBA00022833"/>
    </source>
</evidence>
<dbReference type="GO" id="GO:0008270">
    <property type="term" value="F:zinc ion binding"/>
    <property type="evidence" value="ECO:0007669"/>
    <property type="project" value="InterPro"/>
</dbReference>
<keyword evidence="1" id="KW-0479">Metal-binding</keyword>
<dbReference type="PANTHER" id="PTHR11079:SF161">
    <property type="entry name" value="CMP_DCMP-TYPE DEAMINASE DOMAIN-CONTAINING PROTEIN"/>
    <property type="match status" value="1"/>
</dbReference>
<dbReference type="GO" id="GO:0047974">
    <property type="term" value="F:guanosine deaminase activity"/>
    <property type="evidence" value="ECO:0007669"/>
    <property type="project" value="TreeGrafter"/>
</dbReference>
<feature type="domain" description="CMP/dCMP-type deaminase" evidence="3">
    <location>
        <begin position="23"/>
        <end position="133"/>
    </location>
</feature>
<proteinExistence type="predicted"/>
<dbReference type="Pfam" id="PF00383">
    <property type="entry name" value="dCMP_cyt_deam_1"/>
    <property type="match status" value="1"/>
</dbReference>
<dbReference type="InterPro" id="IPR016192">
    <property type="entry name" value="APOBEC/CMP_deaminase_Zn-bd"/>
</dbReference>
<keyword evidence="2" id="KW-0862">Zinc</keyword>
<comment type="caution">
    <text evidence="4">The sequence shown here is derived from an EMBL/GenBank/DDBJ whole genome shotgun (WGS) entry which is preliminary data.</text>
</comment>
<evidence type="ECO:0000313" key="4">
    <source>
        <dbReference type="EMBL" id="MDM5138583.1"/>
    </source>
</evidence>
<dbReference type="PANTHER" id="PTHR11079">
    <property type="entry name" value="CYTOSINE DEAMINASE FAMILY MEMBER"/>
    <property type="match status" value="1"/>
</dbReference>
<gene>
    <name evidence="4" type="ORF">OB959_02040</name>
</gene>
<dbReference type="EMBL" id="JAOPLV010000001">
    <property type="protein sequence ID" value="MDM5138583.1"/>
    <property type="molecule type" value="Genomic_DNA"/>
</dbReference>
<name>A0AAW7HXE4_9GAMM</name>
<dbReference type="RefSeq" id="WP_290021119.1">
    <property type="nucleotide sequence ID" value="NZ_JAOPLV010000001.1"/>
</dbReference>
<dbReference type="PROSITE" id="PS00903">
    <property type="entry name" value="CYT_DCMP_DEAMINASES_1"/>
    <property type="match status" value="1"/>
</dbReference>
<organism evidence="4 5">
    <name type="scientific">Aeromonas bestiarum</name>
    <dbReference type="NCBI Taxonomy" id="105751"/>
    <lineage>
        <taxon>Bacteria</taxon>
        <taxon>Pseudomonadati</taxon>
        <taxon>Pseudomonadota</taxon>
        <taxon>Gammaproteobacteria</taxon>
        <taxon>Aeromonadales</taxon>
        <taxon>Aeromonadaceae</taxon>
        <taxon>Aeromonas</taxon>
    </lineage>
</organism>
<sequence length="177" mass="18815">MSHTPVDSTGTRLAPSLTALTDPAHQGWLEQALQLALGNRQQGGRPFAALLVQDDRLVASAVNAMHLDGDPTRHAELEALRQASQSGPLAGAIVYASGHPCPMCLSALVMNGIAAVYYAFDNQDAAPFGFDSTSSYDKLRLPLKPPPLPLIKLPSPIRAACLYGDEAPRPQAEPTHE</sequence>
<evidence type="ECO:0000256" key="1">
    <source>
        <dbReference type="ARBA" id="ARBA00022723"/>
    </source>
</evidence>
<accession>A0AAW7HXE4</accession>
<dbReference type="CDD" id="cd01285">
    <property type="entry name" value="nucleoside_deaminase"/>
    <property type="match status" value="1"/>
</dbReference>
<dbReference type="PROSITE" id="PS51747">
    <property type="entry name" value="CYT_DCMP_DEAMINASES_2"/>
    <property type="match status" value="1"/>
</dbReference>
<evidence type="ECO:0000313" key="5">
    <source>
        <dbReference type="Proteomes" id="UP001168216"/>
    </source>
</evidence>